<name>M7BHM4_CHEMY</name>
<evidence type="ECO:0000256" key="1">
    <source>
        <dbReference type="ARBA" id="ARBA00004144"/>
    </source>
</evidence>
<keyword evidence="5" id="KW-0963">Cytoplasm</keyword>
<evidence type="ECO:0000256" key="10">
    <source>
        <dbReference type="ARBA" id="ARBA00022832"/>
    </source>
</evidence>
<dbReference type="Gene3D" id="3.40.50.12780">
    <property type="entry name" value="N-terminal domain of ligase-like"/>
    <property type="match status" value="2"/>
</dbReference>
<feature type="compositionally biased region" description="Polar residues" evidence="24">
    <location>
        <begin position="29"/>
        <end position="42"/>
    </location>
</feature>
<feature type="domain" description="AMP-dependent synthetase/ligase" evidence="25">
    <location>
        <begin position="168"/>
        <end position="588"/>
    </location>
</feature>
<feature type="compositionally biased region" description="Basic and acidic residues" evidence="24">
    <location>
        <begin position="1"/>
        <end position="28"/>
    </location>
</feature>
<evidence type="ECO:0000256" key="14">
    <source>
        <dbReference type="ARBA" id="ARBA00023136"/>
    </source>
</evidence>
<evidence type="ECO:0000256" key="17">
    <source>
        <dbReference type="ARBA" id="ARBA00036716"/>
    </source>
</evidence>
<evidence type="ECO:0000259" key="25">
    <source>
        <dbReference type="Pfam" id="PF00501"/>
    </source>
</evidence>
<evidence type="ECO:0000256" key="7">
    <source>
        <dbReference type="ARBA" id="ARBA00022598"/>
    </source>
</evidence>
<comment type="catalytic activity">
    <reaction evidence="18">
        <text>a long-chain fatty acid + ATP + CoA = a long-chain fatty acyl-CoA + AMP + diphosphate</text>
        <dbReference type="Rhea" id="RHEA:15421"/>
        <dbReference type="ChEBI" id="CHEBI:30616"/>
        <dbReference type="ChEBI" id="CHEBI:33019"/>
        <dbReference type="ChEBI" id="CHEBI:57287"/>
        <dbReference type="ChEBI" id="CHEBI:57560"/>
        <dbReference type="ChEBI" id="CHEBI:83139"/>
        <dbReference type="ChEBI" id="CHEBI:456215"/>
        <dbReference type="EC" id="6.2.1.3"/>
    </reaction>
</comment>
<evidence type="ECO:0000256" key="12">
    <source>
        <dbReference type="ARBA" id="ARBA00022848"/>
    </source>
</evidence>
<dbReference type="GO" id="GO:0004467">
    <property type="term" value="F:long-chain fatty acid-CoA ligase activity"/>
    <property type="evidence" value="ECO:0007669"/>
    <property type="project" value="UniProtKB-EC"/>
</dbReference>
<keyword evidence="13" id="KW-0443">Lipid metabolism</keyword>
<evidence type="ECO:0000256" key="19">
    <source>
        <dbReference type="ARBA" id="ARBA00038034"/>
    </source>
</evidence>
<comment type="catalytic activity">
    <reaction evidence="23">
        <text>hexadecanoate + ATP + CoA = hexadecanoyl-CoA + AMP + diphosphate</text>
        <dbReference type="Rhea" id="RHEA:30751"/>
        <dbReference type="ChEBI" id="CHEBI:7896"/>
        <dbReference type="ChEBI" id="CHEBI:30616"/>
        <dbReference type="ChEBI" id="CHEBI:33019"/>
        <dbReference type="ChEBI" id="CHEBI:57287"/>
        <dbReference type="ChEBI" id="CHEBI:57379"/>
        <dbReference type="ChEBI" id="CHEBI:456215"/>
    </reaction>
</comment>
<evidence type="ECO:0000256" key="9">
    <source>
        <dbReference type="ARBA" id="ARBA00022824"/>
    </source>
</evidence>
<dbReference type="AlphaFoldDB" id="M7BHM4"/>
<evidence type="ECO:0000256" key="3">
    <source>
        <dbReference type="ARBA" id="ARBA00004541"/>
    </source>
</evidence>
<dbReference type="GO" id="GO:0005886">
    <property type="term" value="C:plasma membrane"/>
    <property type="evidence" value="ECO:0007669"/>
    <property type="project" value="UniProtKB-SubCell"/>
</dbReference>
<evidence type="ECO:0000256" key="23">
    <source>
        <dbReference type="ARBA" id="ARBA00049177"/>
    </source>
</evidence>
<evidence type="ECO:0000256" key="6">
    <source>
        <dbReference type="ARBA" id="ARBA00022553"/>
    </source>
</evidence>
<keyword evidence="7 26" id="KW-0436">Ligase</keyword>
<evidence type="ECO:0000256" key="21">
    <source>
        <dbReference type="ARBA" id="ARBA00043191"/>
    </source>
</evidence>
<evidence type="ECO:0000256" key="20">
    <source>
        <dbReference type="ARBA" id="ARBA00040478"/>
    </source>
</evidence>
<dbReference type="InterPro" id="IPR000873">
    <property type="entry name" value="AMP-dep_synth/lig_dom"/>
</dbReference>
<keyword evidence="14" id="KW-0472">Membrane</keyword>
<dbReference type="Pfam" id="PF23562">
    <property type="entry name" value="AMP-binding_C_3"/>
    <property type="match status" value="1"/>
</dbReference>
<comment type="catalytic activity">
    <reaction evidence="17">
        <text>(E)-hexadec-2-enoate + ATP + CoA = (2E)-hexadecenoyl-CoA + AMP + diphosphate</text>
        <dbReference type="Rhea" id="RHEA:36139"/>
        <dbReference type="ChEBI" id="CHEBI:30616"/>
        <dbReference type="ChEBI" id="CHEBI:33019"/>
        <dbReference type="ChEBI" id="CHEBI:57287"/>
        <dbReference type="ChEBI" id="CHEBI:61526"/>
        <dbReference type="ChEBI" id="CHEBI:72745"/>
        <dbReference type="ChEBI" id="CHEBI:456215"/>
    </reaction>
</comment>
<dbReference type="eggNOG" id="KOG1256">
    <property type="taxonomic scope" value="Eukaryota"/>
</dbReference>
<dbReference type="InterPro" id="IPR042099">
    <property type="entry name" value="ANL_N_sf"/>
</dbReference>
<evidence type="ECO:0000256" key="5">
    <source>
        <dbReference type="ARBA" id="ARBA00022490"/>
    </source>
</evidence>
<organism evidence="26 27">
    <name type="scientific">Chelonia mydas</name>
    <name type="common">Green sea-turtle</name>
    <name type="synonym">Chelonia agassizi</name>
    <dbReference type="NCBI Taxonomy" id="8469"/>
    <lineage>
        <taxon>Eukaryota</taxon>
        <taxon>Metazoa</taxon>
        <taxon>Chordata</taxon>
        <taxon>Craniata</taxon>
        <taxon>Vertebrata</taxon>
        <taxon>Euteleostomi</taxon>
        <taxon>Archelosauria</taxon>
        <taxon>Testudinata</taxon>
        <taxon>Testudines</taxon>
        <taxon>Cryptodira</taxon>
        <taxon>Durocryptodira</taxon>
        <taxon>Americhelydia</taxon>
        <taxon>Chelonioidea</taxon>
        <taxon>Cheloniidae</taxon>
        <taxon>Chelonia</taxon>
    </lineage>
</organism>
<keyword evidence="15" id="KW-0968">Cytoplasmic vesicle</keyword>
<dbReference type="GO" id="GO:0005783">
    <property type="term" value="C:endoplasmic reticulum"/>
    <property type="evidence" value="ECO:0007669"/>
    <property type="project" value="TreeGrafter"/>
</dbReference>
<dbReference type="GO" id="GO:0005524">
    <property type="term" value="F:ATP binding"/>
    <property type="evidence" value="ECO:0007669"/>
    <property type="project" value="UniProtKB-KW"/>
</dbReference>
<feature type="region of interest" description="Disordered" evidence="24">
    <location>
        <begin position="1"/>
        <end position="58"/>
    </location>
</feature>
<dbReference type="Proteomes" id="UP000031443">
    <property type="component" value="Unassembled WGS sequence"/>
</dbReference>
<keyword evidence="4" id="KW-1003">Cell membrane</keyword>
<evidence type="ECO:0000256" key="24">
    <source>
        <dbReference type="SAM" id="MobiDB-lite"/>
    </source>
</evidence>
<dbReference type="InterPro" id="IPR020845">
    <property type="entry name" value="AMP-binding_CS"/>
</dbReference>
<keyword evidence="6" id="KW-0597">Phosphoprotein</keyword>
<reference evidence="27" key="1">
    <citation type="journal article" date="2013" name="Nat. Genet.">
        <title>The draft genomes of soft-shell turtle and green sea turtle yield insights into the development and evolution of the turtle-specific body plan.</title>
        <authorList>
            <person name="Wang Z."/>
            <person name="Pascual-Anaya J."/>
            <person name="Zadissa A."/>
            <person name="Li W."/>
            <person name="Niimura Y."/>
            <person name="Huang Z."/>
            <person name="Li C."/>
            <person name="White S."/>
            <person name="Xiong Z."/>
            <person name="Fang D."/>
            <person name="Wang B."/>
            <person name="Ming Y."/>
            <person name="Chen Y."/>
            <person name="Zheng Y."/>
            <person name="Kuraku S."/>
            <person name="Pignatelli M."/>
            <person name="Herrero J."/>
            <person name="Beal K."/>
            <person name="Nozawa M."/>
            <person name="Li Q."/>
            <person name="Wang J."/>
            <person name="Zhang H."/>
            <person name="Yu L."/>
            <person name="Shigenobu S."/>
            <person name="Wang J."/>
            <person name="Liu J."/>
            <person name="Flicek P."/>
            <person name="Searle S."/>
            <person name="Wang J."/>
            <person name="Kuratani S."/>
            <person name="Yin Y."/>
            <person name="Aken B."/>
            <person name="Zhang G."/>
            <person name="Irie N."/>
        </authorList>
    </citation>
    <scope>NUCLEOTIDE SEQUENCE [LARGE SCALE GENOMIC DNA]</scope>
</reference>
<gene>
    <name evidence="26" type="ORF">UY3_15134</name>
</gene>
<keyword evidence="9" id="KW-0256">Endoplasmic reticulum</keyword>
<evidence type="ECO:0000256" key="13">
    <source>
        <dbReference type="ARBA" id="ARBA00023098"/>
    </source>
</evidence>
<dbReference type="SUPFAM" id="SSF56801">
    <property type="entry name" value="Acetyl-CoA synthetase-like"/>
    <property type="match status" value="1"/>
</dbReference>
<dbReference type="PANTHER" id="PTHR43272:SF93">
    <property type="entry name" value="ACYL-COA SYNTHETASE BUBBLEGUM FAMILY MEMBER 1"/>
    <property type="match status" value="1"/>
</dbReference>
<dbReference type="EC" id="6.2.1.3" evidence="16"/>
<keyword evidence="12" id="KW-0492">Microsome</keyword>
<keyword evidence="27" id="KW-1185">Reference proteome</keyword>
<dbReference type="PROSITE" id="PS00455">
    <property type="entry name" value="AMP_BINDING"/>
    <property type="match status" value="1"/>
</dbReference>
<comment type="function">
    <text evidence="22">Catalyzes the conversion of fatty acids such as long-chain and very long-chain fatty acids to their active form acyl-CoAs for both synthesis of cellular lipids, and degradation via beta-oxidation. Can activate diverse saturated, monosaturated and polyunsaturated fatty acids.</text>
</comment>
<proteinExistence type="inferred from homology"/>
<dbReference type="Pfam" id="PF00501">
    <property type="entry name" value="AMP-binding"/>
    <property type="match status" value="1"/>
</dbReference>
<evidence type="ECO:0000256" key="16">
    <source>
        <dbReference type="ARBA" id="ARBA00026121"/>
    </source>
</evidence>
<evidence type="ECO:0000256" key="15">
    <source>
        <dbReference type="ARBA" id="ARBA00023329"/>
    </source>
</evidence>
<protein>
    <recommendedName>
        <fullName evidence="20">Long-chain-fatty-acid--CoA ligase ACSBG1</fullName>
        <ecNumber evidence="16">6.2.1.3</ecNumber>
    </recommendedName>
    <alternativeName>
        <fullName evidence="21">Acyl-CoA synthetase bubblegum family member 1</fullName>
    </alternativeName>
</protein>
<keyword evidence="10" id="KW-0276">Fatty acid metabolism</keyword>
<evidence type="ECO:0000256" key="22">
    <source>
        <dbReference type="ARBA" id="ARBA00045256"/>
    </source>
</evidence>
<dbReference type="EMBL" id="KB567559">
    <property type="protein sequence ID" value="EMP27742.1"/>
    <property type="molecule type" value="Genomic_DNA"/>
</dbReference>
<dbReference type="CDD" id="cd05933">
    <property type="entry name" value="ACSBG_like"/>
    <property type="match status" value="1"/>
</dbReference>
<evidence type="ECO:0000313" key="27">
    <source>
        <dbReference type="Proteomes" id="UP000031443"/>
    </source>
</evidence>
<comment type="subcellular location">
    <subcellularLocation>
        <location evidence="2">Cell membrane</location>
    </subcellularLocation>
    <subcellularLocation>
        <location evidence="3">Cytoplasmic vesicle</location>
    </subcellularLocation>
    <subcellularLocation>
        <location evidence="1">Microsome</location>
    </subcellularLocation>
</comment>
<feature type="compositionally biased region" description="Basic and acidic residues" evidence="24">
    <location>
        <begin position="43"/>
        <end position="52"/>
    </location>
</feature>
<evidence type="ECO:0000256" key="18">
    <source>
        <dbReference type="ARBA" id="ARBA00036813"/>
    </source>
</evidence>
<evidence type="ECO:0000256" key="2">
    <source>
        <dbReference type="ARBA" id="ARBA00004236"/>
    </source>
</evidence>
<keyword evidence="8" id="KW-0547">Nucleotide-binding</keyword>
<dbReference type="PANTHER" id="PTHR43272">
    <property type="entry name" value="LONG-CHAIN-FATTY-ACID--COA LIGASE"/>
    <property type="match status" value="1"/>
</dbReference>
<dbReference type="GO" id="GO:0031410">
    <property type="term" value="C:cytoplasmic vesicle"/>
    <property type="evidence" value="ECO:0007669"/>
    <property type="project" value="UniProtKB-SubCell"/>
</dbReference>
<sequence length="779" mass="87268">MAGSEETLKKKLQDENEMAESHETRTLTDKQNISKESLTSSEKIQDKGKEPPGNKINKWTDFQRRDVSGGKNIGQAGVLAFLEIHMTVLLAKMRTSERFVFTYSHLLLPVTPLAYVIMDCAVALKIATLLMNQVEEPLWTTFADSVVKLRIDHSCSQTPITVHQMFKETVDKYGPLNAMASKKNGKWEKITFAEYYNLSWKAAKSFLKLGLERFHSIAILGFNSPEWFVSAVGAIFAGGIITGIYTTNSPEACHYIAYDCKANIIVVENQKQLDKIMQIWSRLPYLKAVVLYNDSLSERHPNLYTMEEFMELGNEIPDATLNDIISSQKPNQCCVLVYTSGTTGKPKGAMLSHDNITWTAAHASRAGDMQPAEIQQEIIVSYLPLSHIAAQIYDLWTGIKWGEQVYFAEPDALKGSLVNTLKEAQPTSHMGVPRVWEKIMEKLKDTSAQSGFMKKKVLSWAMSISLERNLSCSGSSDLKPFRTRLADYLVHAKIRSALGFSHCQKHFSGAAPVTTETLDFFLSLNIPLYQAYGMSETTGPHCMSGPYVYRRHSCGKAVPGCKVKLVNEDADGNGEICFWGRTVFMGYLNMEDKTKEAIDDDGWLHSGDLGRLDKDGFLYVTGRIKELIITAGGENVPPIPIEDEVKKELPIVSNVMLIGDQKKFLSMLLTLKSTLDPDTSDPTDYLTEQAREFCQKIGSKATKVSEIVATRDLAVYQAIQEGINRVNMKSTASVQHIQKWTVLERDFSISGGEFGPTMKLKRLAVLEKYKDEIDSFYKE</sequence>
<comment type="similarity">
    <text evidence="19">Belongs to the ATP-dependent AMP-binding enzyme family. Bubblegum subfamily.</text>
</comment>
<evidence type="ECO:0000313" key="26">
    <source>
        <dbReference type="EMBL" id="EMP27742.1"/>
    </source>
</evidence>
<keyword evidence="11" id="KW-0067">ATP-binding</keyword>
<accession>M7BHM4</accession>
<evidence type="ECO:0000256" key="4">
    <source>
        <dbReference type="ARBA" id="ARBA00022475"/>
    </source>
</evidence>
<evidence type="ECO:0000256" key="11">
    <source>
        <dbReference type="ARBA" id="ARBA00022840"/>
    </source>
</evidence>
<evidence type="ECO:0000256" key="8">
    <source>
        <dbReference type="ARBA" id="ARBA00022741"/>
    </source>
</evidence>
<dbReference type="STRING" id="8469.M7BHM4"/>